<evidence type="ECO:0000313" key="4">
    <source>
        <dbReference type="Proteomes" id="UP000681720"/>
    </source>
</evidence>
<accession>A0A8S3I0M1</accession>
<evidence type="ECO:0000256" key="1">
    <source>
        <dbReference type="SAM" id="MobiDB-lite"/>
    </source>
</evidence>
<gene>
    <name evidence="2" type="ORF">BYL167_LOCUS64456</name>
    <name evidence="3" type="ORF">GIL414_LOCUS73319</name>
</gene>
<reference evidence="3" key="1">
    <citation type="submission" date="2021-02" db="EMBL/GenBank/DDBJ databases">
        <authorList>
            <person name="Nowell W R."/>
        </authorList>
    </citation>
    <scope>NUCLEOTIDE SEQUENCE</scope>
</reference>
<evidence type="ECO:0000313" key="3">
    <source>
        <dbReference type="EMBL" id="CAF5191999.1"/>
    </source>
</evidence>
<feature type="region of interest" description="Disordered" evidence="1">
    <location>
        <begin position="38"/>
        <end position="101"/>
    </location>
</feature>
<organism evidence="3 4">
    <name type="scientific">Rotaria magnacalcarata</name>
    <dbReference type="NCBI Taxonomy" id="392030"/>
    <lineage>
        <taxon>Eukaryota</taxon>
        <taxon>Metazoa</taxon>
        <taxon>Spiralia</taxon>
        <taxon>Gnathifera</taxon>
        <taxon>Rotifera</taxon>
        <taxon>Eurotatoria</taxon>
        <taxon>Bdelloidea</taxon>
        <taxon>Philodinida</taxon>
        <taxon>Philodinidae</taxon>
        <taxon>Rotaria</taxon>
    </lineage>
</organism>
<dbReference type="EMBL" id="CAJOBH010238875">
    <property type="protein sequence ID" value="CAF5101714.1"/>
    <property type="molecule type" value="Genomic_DNA"/>
</dbReference>
<name>A0A8S3I0M1_9BILA</name>
<evidence type="ECO:0000313" key="2">
    <source>
        <dbReference type="EMBL" id="CAF5101714.1"/>
    </source>
</evidence>
<dbReference type="EMBL" id="CAJOBJ010338362">
    <property type="protein sequence ID" value="CAF5191999.1"/>
    <property type="molecule type" value="Genomic_DNA"/>
</dbReference>
<dbReference type="Proteomes" id="UP000681967">
    <property type="component" value="Unassembled WGS sequence"/>
</dbReference>
<comment type="caution">
    <text evidence="3">The sequence shown here is derived from an EMBL/GenBank/DDBJ whole genome shotgun (WGS) entry which is preliminary data.</text>
</comment>
<protein>
    <submittedName>
        <fullName evidence="3">Uncharacterized protein</fullName>
    </submittedName>
</protein>
<proteinExistence type="predicted"/>
<sequence length="132" mass="15083">MDFLFLFFRFFDSKSHLEIQINEDNILNIKQRKKRIMNSSVDMQSSMIELDDDDDDDKSKSSDDYQYQDNTNKQEVGTHVSRSAVSNTSSTATSTNGAKRQKDISPCYVCGAKAHGYNFDQSSLKENLGFKK</sequence>
<dbReference type="AlphaFoldDB" id="A0A8S3I0M1"/>
<dbReference type="Proteomes" id="UP000681720">
    <property type="component" value="Unassembled WGS sequence"/>
</dbReference>
<feature type="compositionally biased region" description="Polar residues" evidence="1">
    <location>
        <begin position="38"/>
        <end position="47"/>
    </location>
</feature>
<feature type="compositionally biased region" description="Low complexity" evidence="1">
    <location>
        <begin position="80"/>
        <end position="96"/>
    </location>
</feature>